<evidence type="ECO:0000259" key="4">
    <source>
        <dbReference type="SMART" id="SM00322"/>
    </source>
</evidence>
<keyword evidence="2" id="KW-0694">RNA-binding</keyword>
<evidence type="ECO:0000256" key="2">
    <source>
        <dbReference type="PROSITE-ProRule" id="PRU00117"/>
    </source>
</evidence>
<dbReference type="Gene3D" id="3.30.1370.10">
    <property type="entry name" value="K Homology domain, type 1"/>
    <property type="match status" value="2"/>
</dbReference>
<feature type="region of interest" description="Disordered" evidence="3">
    <location>
        <begin position="396"/>
        <end position="697"/>
    </location>
</feature>
<feature type="compositionally biased region" description="Polar residues" evidence="3">
    <location>
        <begin position="812"/>
        <end position="822"/>
    </location>
</feature>
<name>A0AAW1J4I4_SAPOF</name>
<feature type="compositionally biased region" description="Polar residues" evidence="3">
    <location>
        <begin position="396"/>
        <end position="416"/>
    </location>
</feature>
<reference evidence="5" key="1">
    <citation type="submission" date="2024-03" db="EMBL/GenBank/DDBJ databases">
        <title>WGS assembly of Saponaria officinalis var. Norfolk2.</title>
        <authorList>
            <person name="Jenkins J."/>
            <person name="Shu S."/>
            <person name="Grimwood J."/>
            <person name="Barry K."/>
            <person name="Goodstein D."/>
            <person name="Schmutz J."/>
            <person name="Leebens-Mack J."/>
            <person name="Osbourn A."/>
        </authorList>
    </citation>
    <scope>NUCLEOTIDE SEQUENCE [LARGE SCALE GENOMIC DNA]</scope>
    <source>
        <strain evidence="5">JIC</strain>
    </source>
</reference>
<feature type="compositionally biased region" description="Low complexity" evidence="3">
    <location>
        <begin position="28"/>
        <end position="55"/>
    </location>
</feature>
<feature type="compositionally biased region" description="Basic and acidic residues" evidence="3">
    <location>
        <begin position="59"/>
        <end position="88"/>
    </location>
</feature>
<proteinExistence type="predicted"/>
<feature type="region of interest" description="Disordered" evidence="3">
    <location>
        <begin position="363"/>
        <end position="384"/>
    </location>
</feature>
<feature type="compositionally biased region" description="Low complexity" evidence="3">
    <location>
        <begin position="619"/>
        <end position="635"/>
    </location>
</feature>
<feature type="compositionally biased region" description="Acidic residues" evidence="3">
    <location>
        <begin position="89"/>
        <end position="132"/>
    </location>
</feature>
<feature type="region of interest" description="Disordered" evidence="3">
    <location>
        <begin position="793"/>
        <end position="822"/>
    </location>
</feature>
<dbReference type="Proteomes" id="UP001443914">
    <property type="component" value="Unassembled WGS sequence"/>
</dbReference>
<feature type="domain" description="K Homology" evidence="4">
    <location>
        <begin position="323"/>
        <end position="397"/>
    </location>
</feature>
<dbReference type="InterPro" id="IPR004087">
    <property type="entry name" value="KH_dom"/>
</dbReference>
<feature type="compositionally biased region" description="Basic and acidic residues" evidence="3">
    <location>
        <begin position="370"/>
        <end position="384"/>
    </location>
</feature>
<feature type="region of interest" description="Disordered" evidence="3">
    <location>
        <begin position="1"/>
        <end position="233"/>
    </location>
</feature>
<dbReference type="SUPFAM" id="SSF54791">
    <property type="entry name" value="Eukaryotic type KH-domain (KH-domain type I)"/>
    <property type="match status" value="2"/>
</dbReference>
<protein>
    <recommendedName>
        <fullName evidence="4">K Homology domain-containing protein</fullName>
    </recommendedName>
</protein>
<evidence type="ECO:0000313" key="5">
    <source>
        <dbReference type="EMBL" id="KAK9697761.1"/>
    </source>
</evidence>
<dbReference type="AlphaFoldDB" id="A0AAW1J4I4"/>
<dbReference type="PANTHER" id="PTHR10288">
    <property type="entry name" value="KH DOMAIN CONTAINING RNA BINDING PROTEIN"/>
    <property type="match status" value="1"/>
</dbReference>
<dbReference type="PROSITE" id="PS50084">
    <property type="entry name" value="KH_TYPE_1"/>
    <property type="match status" value="2"/>
</dbReference>
<feature type="compositionally biased region" description="Gly residues" evidence="3">
    <location>
        <begin position="489"/>
        <end position="505"/>
    </location>
</feature>
<feature type="compositionally biased region" description="Low complexity" evidence="3">
    <location>
        <begin position="580"/>
        <end position="600"/>
    </location>
</feature>
<dbReference type="EMBL" id="JBDFQZ010000008">
    <property type="protein sequence ID" value="KAK9697761.1"/>
    <property type="molecule type" value="Genomic_DNA"/>
</dbReference>
<keyword evidence="1" id="KW-0677">Repeat</keyword>
<evidence type="ECO:0000313" key="6">
    <source>
        <dbReference type="Proteomes" id="UP001443914"/>
    </source>
</evidence>
<feature type="compositionally biased region" description="Polar residues" evidence="3">
    <location>
        <begin position="663"/>
        <end position="672"/>
    </location>
</feature>
<keyword evidence="6" id="KW-1185">Reference proteome</keyword>
<dbReference type="SMART" id="SM00322">
    <property type="entry name" value="KH"/>
    <property type="match status" value="2"/>
</dbReference>
<feature type="compositionally biased region" description="Basic and acidic residues" evidence="3">
    <location>
        <begin position="194"/>
        <end position="207"/>
    </location>
</feature>
<evidence type="ECO:0000256" key="1">
    <source>
        <dbReference type="ARBA" id="ARBA00022737"/>
    </source>
</evidence>
<feature type="compositionally biased region" description="Basic and acidic residues" evidence="3">
    <location>
        <begin position="170"/>
        <end position="186"/>
    </location>
</feature>
<dbReference type="Pfam" id="PF00013">
    <property type="entry name" value="KH_1"/>
    <property type="match status" value="2"/>
</dbReference>
<comment type="caution">
    <text evidence="5">The sequence shown here is derived from an EMBL/GenBank/DDBJ whole genome shotgun (WGS) entry which is preliminary data.</text>
</comment>
<feature type="compositionally biased region" description="Acidic residues" evidence="3">
    <location>
        <begin position="140"/>
        <end position="153"/>
    </location>
</feature>
<dbReference type="InterPro" id="IPR004088">
    <property type="entry name" value="KH_dom_type_1"/>
</dbReference>
<evidence type="ECO:0000256" key="3">
    <source>
        <dbReference type="SAM" id="MobiDB-lite"/>
    </source>
</evidence>
<gene>
    <name evidence="5" type="ORF">RND81_08G059800</name>
</gene>
<dbReference type="InterPro" id="IPR036612">
    <property type="entry name" value="KH_dom_type_1_sf"/>
</dbReference>
<feature type="compositionally biased region" description="Low complexity" evidence="3">
    <location>
        <begin position="673"/>
        <end position="697"/>
    </location>
</feature>
<dbReference type="CDD" id="cd00105">
    <property type="entry name" value="KH-I"/>
    <property type="match status" value="1"/>
</dbReference>
<sequence length="822" mass="86457">MADEDVTAVTSLSDTNNLKRKLDDLDEPPSAAAAADIAAPDSSELAAAADNNGGNVDDDSSKRPRLDEQVSENGHKTEGENGHSKESAEPEEDEQNTEPEEDEQNTEPEEDEQNTEPEEDEQNAEPEDDVESTEPQADVEAAEPADDDGGDNDESAKGPVEENEAQPVPEVEKKGNAENDKSKEIVDGQPAQEIIKKTTEGETREPASEEAAEGASASAEQHPDSGSKSMTKKIEIPNNKVGVLIGKSGDTIRFLQINSGAKIQITRDADADPNATTRTVEILGRPESLSKAERLIKDVIAEADAGGSPSLVARGFSAALSEGSTEIEIPVPGDKVGLIIGRGGDTIRNLQTRSGARIQLIPQNVPGEQQSKEKKVKITGDKRQVESARELIKEVMNQQPGRPSQFSGTNYNQQSYPPRGPGGAPPQWGNRGPPTQQMPYDYHQRGPYPSQNQQYPAQPYGNHPYQGPPRSNYGSGGWEQRPQAHGPPHSGGGYDYYSQGGGHGAGNAPAPRSSHMTGHASGPSMAPPHSHGNYNYGQPPRGAADYSHPTPYSHTAPPAQNYGHGYGDPKYNAQAPVQQPPYGAQGYAPPQQGYAPQQQYSRPPAAYGMPSQGVPQSGYAPATATQPTDTPYQAPVSGPTQPPHQQYPYAPGPTTQPPYGSAPVTNDAYSQSQQTAGYAQPGAPAQPIPAYGQPGAQAQPVSAYGQQAVGYAQTAAPSGYGYQGHMDPSAYGYQGQADPSGYAAASAAYSGAPAPVAQAGYAQPVAAQPGYDQSAAQTGAYATAAAAAPVALAAQPQPQPQPQPQAGYPQYDASQQMYAAPR</sequence>
<organism evidence="5 6">
    <name type="scientific">Saponaria officinalis</name>
    <name type="common">Common soapwort</name>
    <name type="synonym">Lychnis saponaria</name>
    <dbReference type="NCBI Taxonomy" id="3572"/>
    <lineage>
        <taxon>Eukaryota</taxon>
        <taxon>Viridiplantae</taxon>
        <taxon>Streptophyta</taxon>
        <taxon>Embryophyta</taxon>
        <taxon>Tracheophyta</taxon>
        <taxon>Spermatophyta</taxon>
        <taxon>Magnoliopsida</taxon>
        <taxon>eudicotyledons</taxon>
        <taxon>Gunneridae</taxon>
        <taxon>Pentapetalae</taxon>
        <taxon>Caryophyllales</taxon>
        <taxon>Caryophyllaceae</taxon>
        <taxon>Caryophylleae</taxon>
        <taxon>Saponaria</taxon>
    </lineage>
</organism>
<dbReference type="GO" id="GO:0003723">
    <property type="term" value="F:RNA binding"/>
    <property type="evidence" value="ECO:0007669"/>
    <property type="project" value="UniProtKB-UniRule"/>
</dbReference>
<feature type="domain" description="K Homology" evidence="4">
    <location>
        <begin position="228"/>
        <end position="301"/>
    </location>
</feature>
<accession>A0AAW1J4I4</accession>